<comment type="caution">
    <text evidence="2">The sequence shown here is derived from an EMBL/GenBank/DDBJ whole genome shotgun (WGS) entry which is preliminary data.</text>
</comment>
<gene>
    <name evidence="2" type="ORF">BCY88_35305</name>
</gene>
<sequence length="246" mass="26943">MIENQILVPAADGNMPTYVAMPSVPNKATAVLIYMDGFGPREELYATARRYATRGYVAVLPHLFYRLGSPTFLPTNIKGQNLQPEQVAANDATTLELVRRDTLALFDFAAKGGLGRTVERWGVIGFCMGGRHAVAAAAAFPGYVRAALSVHGGRMVNNNMHPDGSSHLLIQQCLVPVHVACARDDPSCPPEHQAILSAEAAKTNGLVTVETLDALHGWSFPERWCFDRKASDWIWEKSLNMFEAVY</sequence>
<dbReference type="GO" id="GO:0016787">
    <property type="term" value="F:hydrolase activity"/>
    <property type="evidence" value="ECO:0007669"/>
    <property type="project" value="InterPro"/>
</dbReference>
<dbReference type="PANTHER" id="PTHR46623">
    <property type="entry name" value="CARBOXYMETHYLENEBUTENOLIDASE-RELATED"/>
    <property type="match status" value="1"/>
</dbReference>
<reference evidence="2 3" key="1">
    <citation type="submission" date="2016-07" db="EMBL/GenBank/DDBJ databases">
        <title>Genome analysis of Burkholderia fungorum ES3-20.</title>
        <authorList>
            <person name="Xu D."/>
            <person name="Yao R."/>
            <person name="Zheng S."/>
        </authorList>
    </citation>
    <scope>NUCLEOTIDE SEQUENCE [LARGE SCALE GENOMIC DNA]</scope>
    <source>
        <strain evidence="2 3">ES3-20</strain>
    </source>
</reference>
<dbReference type="EMBL" id="MCAS01000037">
    <property type="protein sequence ID" value="RKF36705.1"/>
    <property type="molecule type" value="Genomic_DNA"/>
</dbReference>
<dbReference type="Pfam" id="PF01738">
    <property type="entry name" value="DLH"/>
    <property type="match status" value="1"/>
</dbReference>
<dbReference type="RefSeq" id="WP_120347619.1">
    <property type="nucleotide sequence ID" value="NZ_MCAS01000037.1"/>
</dbReference>
<dbReference type="Gene3D" id="3.40.50.1820">
    <property type="entry name" value="alpha/beta hydrolase"/>
    <property type="match status" value="1"/>
</dbReference>
<protein>
    <recommendedName>
        <fullName evidence="1">Dienelactone hydrolase domain-containing protein</fullName>
    </recommendedName>
</protein>
<dbReference type="PANTHER" id="PTHR46623:SF10">
    <property type="entry name" value="CARBOXYMETHYLENEBUTENOLIDASE HOMOLOG"/>
    <property type="match status" value="1"/>
</dbReference>
<feature type="domain" description="Dienelactone hydrolase" evidence="1">
    <location>
        <begin position="15"/>
        <end position="244"/>
    </location>
</feature>
<name>A0A3R7E403_9BURK</name>
<dbReference type="OrthoDB" id="9787933at2"/>
<dbReference type="InterPro" id="IPR002925">
    <property type="entry name" value="Dienelactn_hydro"/>
</dbReference>
<accession>A0A3R7E403</accession>
<dbReference type="InterPro" id="IPR051049">
    <property type="entry name" value="Dienelactone_hydrolase-like"/>
</dbReference>
<proteinExistence type="predicted"/>
<evidence type="ECO:0000313" key="3">
    <source>
        <dbReference type="Proteomes" id="UP000283709"/>
    </source>
</evidence>
<organism evidence="2 3">
    <name type="scientific">Paraburkholderia fungorum</name>
    <dbReference type="NCBI Taxonomy" id="134537"/>
    <lineage>
        <taxon>Bacteria</taxon>
        <taxon>Pseudomonadati</taxon>
        <taxon>Pseudomonadota</taxon>
        <taxon>Betaproteobacteria</taxon>
        <taxon>Burkholderiales</taxon>
        <taxon>Burkholderiaceae</taxon>
        <taxon>Paraburkholderia</taxon>
    </lineage>
</organism>
<dbReference type="InterPro" id="IPR029058">
    <property type="entry name" value="AB_hydrolase_fold"/>
</dbReference>
<evidence type="ECO:0000313" key="2">
    <source>
        <dbReference type="EMBL" id="RKF36705.1"/>
    </source>
</evidence>
<dbReference type="SUPFAM" id="SSF53474">
    <property type="entry name" value="alpha/beta-Hydrolases"/>
    <property type="match status" value="1"/>
</dbReference>
<dbReference type="AlphaFoldDB" id="A0A3R7E403"/>
<evidence type="ECO:0000259" key="1">
    <source>
        <dbReference type="Pfam" id="PF01738"/>
    </source>
</evidence>
<dbReference type="Proteomes" id="UP000283709">
    <property type="component" value="Unassembled WGS sequence"/>
</dbReference>